<keyword evidence="2" id="KW-1185">Reference proteome</keyword>
<name>A0ABU0RLZ3_9ACTN</name>
<organism evidence="1 2">
    <name type="scientific">Streptomyces turgidiscabies</name>
    <dbReference type="NCBI Taxonomy" id="85558"/>
    <lineage>
        <taxon>Bacteria</taxon>
        <taxon>Bacillati</taxon>
        <taxon>Actinomycetota</taxon>
        <taxon>Actinomycetes</taxon>
        <taxon>Kitasatosporales</taxon>
        <taxon>Streptomycetaceae</taxon>
        <taxon>Streptomyces</taxon>
    </lineage>
</organism>
<sequence>MEQAVFESVRYSAVCQECGAELECWGVQALVDGRLRWDVEAACSACGVAVAVCGGDVPAERRNQMLSEHGPARLQVSSPPATSVAILRVLRTELGIDLMNAKAVLRRVLNGDYSGTLPEMEHLAHTLRESGIAAAATRS</sequence>
<evidence type="ECO:0000313" key="2">
    <source>
        <dbReference type="Proteomes" id="UP001223072"/>
    </source>
</evidence>
<dbReference type="EMBL" id="JAUSZS010000003">
    <property type="protein sequence ID" value="MDQ0932748.1"/>
    <property type="molecule type" value="Genomic_DNA"/>
</dbReference>
<accession>A0ABU0RLZ3</accession>
<protein>
    <submittedName>
        <fullName evidence="1">tRNA G26 N,N-dimethylase Trm1</fullName>
    </submittedName>
</protein>
<proteinExistence type="predicted"/>
<reference evidence="1 2" key="1">
    <citation type="submission" date="2023-07" db="EMBL/GenBank/DDBJ databases">
        <title>Comparative genomics of wheat-associated soil bacteria to identify genetic determinants of phenazine resistance.</title>
        <authorList>
            <person name="Mouncey N."/>
        </authorList>
    </citation>
    <scope>NUCLEOTIDE SEQUENCE [LARGE SCALE GENOMIC DNA]</scope>
    <source>
        <strain evidence="1 2">W2I16</strain>
    </source>
</reference>
<comment type="caution">
    <text evidence="1">The sequence shown here is derived from an EMBL/GenBank/DDBJ whole genome shotgun (WGS) entry which is preliminary data.</text>
</comment>
<evidence type="ECO:0000313" key="1">
    <source>
        <dbReference type="EMBL" id="MDQ0932748.1"/>
    </source>
</evidence>
<dbReference type="Proteomes" id="UP001223072">
    <property type="component" value="Unassembled WGS sequence"/>
</dbReference>
<gene>
    <name evidence="1" type="ORF">QFZ49_002678</name>
</gene>